<dbReference type="AlphaFoldDB" id="A0A8K1LKA3"/>
<protein>
    <submittedName>
        <fullName evidence="1">Uncharacterized protein</fullName>
    </submittedName>
</protein>
<evidence type="ECO:0000313" key="1">
    <source>
        <dbReference type="EMBL" id="TRZ16786.1"/>
    </source>
</evidence>
<feature type="non-terminal residue" evidence="1">
    <location>
        <position position="1"/>
    </location>
</feature>
<comment type="caution">
    <text evidence="1">The sequence shown here is derived from an EMBL/GenBank/DDBJ whole genome shotgun (WGS) entry which is preliminary data.</text>
</comment>
<dbReference type="Proteomes" id="UP000796761">
    <property type="component" value="Unassembled WGS sequence"/>
</dbReference>
<name>A0A8K1LKA3_9PASS</name>
<reference evidence="1" key="1">
    <citation type="submission" date="2019-04" db="EMBL/GenBank/DDBJ databases">
        <title>Genome assembly of Zosterops borbonicus 15179.</title>
        <authorList>
            <person name="Leroy T."/>
            <person name="Anselmetti Y."/>
            <person name="Tilak M.-K."/>
            <person name="Nabholz B."/>
        </authorList>
    </citation>
    <scope>NUCLEOTIDE SEQUENCE</scope>
    <source>
        <strain evidence="1">HGM_15179</strain>
        <tissue evidence="1">Muscle</tissue>
    </source>
</reference>
<organism evidence="1 2">
    <name type="scientific">Zosterops borbonicus</name>
    <dbReference type="NCBI Taxonomy" id="364589"/>
    <lineage>
        <taxon>Eukaryota</taxon>
        <taxon>Metazoa</taxon>
        <taxon>Chordata</taxon>
        <taxon>Craniata</taxon>
        <taxon>Vertebrata</taxon>
        <taxon>Euteleostomi</taxon>
        <taxon>Archelosauria</taxon>
        <taxon>Archosauria</taxon>
        <taxon>Dinosauria</taxon>
        <taxon>Saurischia</taxon>
        <taxon>Theropoda</taxon>
        <taxon>Coelurosauria</taxon>
        <taxon>Aves</taxon>
        <taxon>Neognathae</taxon>
        <taxon>Neoaves</taxon>
        <taxon>Telluraves</taxon>
        <taxon>Australaves</taxon>
        <taxon>Passeriformes</taxon>
        <taxon>Sylvioidea</taxon>
        <taxon>Zosteropidae</taxon>
        <taxon>Zosterops</taxon>
    </lineage>
</organism>
<accession>A0A8K1LKA3</accession>
<keyword evidence="2" id="KW-1185">Reference proteome</keyword>
<sequence length="52" mass="5931">LWNEFRVSFSGSFSLHIGAWIAHTENCRGLLILMEGGIKLFYPILTLQTPHD</sequence>
<evidence type="ECO:0000313" key="2">
    <source>
        <dbReference type="Proteomes" id="UP000796761"/>
    </source>
</evidence>
<feature type="non-terminal residue" evidence="1">
    <location>
        <position position="52"/>
    </location>
</feature>
<dbReference type="EMBL" id="SWJQ01000295">
    <property type="protein sequence ID" value="TRZ16786.1"/>
    <property type="molecule type" value="Genomic_DNA"/>
</dbReference>
<gene>
    <name evidence="1" type="ORF">HGM15179_010295</name>
</gene>
<proteinExistence type="predicted"/>